<name>M8B6A1_AEGTA</name>
<dbReference type="Pfam" id="PF23622">
    <property type="entry name" value="LRR_At1g61320_AtMIF1"/>
    <property type="match status" value="2"/>
</dbReference>
<dbReference type="ExpressionAtlas" id="M8B6A1">
    <property type="expression patterns" value="baseline"/>
</dbReference>
<dbReference type="InterPro" id="IPR055357">
    <property type="entry name" value="LRR_At1g61320_AtMIF1"/>
</dbReference>
<organism evidence="3">
    <name type="scientific">Aegilops tauschii</name>
    <name type="common">Tausch's goatgrass</name>
    <name type="synonym">Aegilops squarrosa</name>
    <dbReference type="NCBI Taxonomy" id="37682"/>
    <lineage>
        <taxon>Eukaryota</taxon>
        <taxon>Viridiplantae</taxon>
        <taxon>Streptophyta</taxon>
        <taxon>Embryophyta</taxon>
        <taxon>Tracheophyta</taxon>
        <taxon>Spermatophyta</taxon>
        <taxon>Magnoliopsida</taxon>
        <taxon>Liliopsida</taxon>
        <taxon>Poales</taxon>
        <taxon>Poaceae</taxon>
        <taxon>BOP clade</taxon>
        <taxon>Pooideae</taxon>
        <taxon>Triticodae</taxon>
        <taxon>Triticeae</taxon>
        <taxon>Triticinae</taxon>
        <taxon>Aegilops</taxon>
    </lineage>
</organism>
<dbReference type="PANTHER" id="PTHR34145">
    <property type="entry name" value="OS02G0105600 PROTEIN"/>
    <property type="match status" value="1"/>
</dbReference>
<evidence type="ECO:0000259" key="2">
    <source>
        <dbReference type="Pfam" id="PF23622"/>
    </source>
</evidence>
<evidence type="ECO:0000313" key="3">
    <source>
        <dbReference type="EnsemblPlants" id="EMT09145"/>
    </source>
</evidence>
<feature type="region of interest" description="Disordered" evidence="1">
    <location>
        <begin position="261"/>
        <end position="282"/>
    </location>
</feature>
<evidence type="ECO:0000256" key="1">
    <source>
        <dbReference type="SAM" id="MobiDB-lite"/>
    </source>
</evidence>
<dbReference type="InterPro" id="IPR036047">
    <property type="entry name" value="F-box-like_dom_sf"/>
</dbReference>
<dbReference type="EnsemblPlants" id="EMT09145">
    <property type="protein sequence ID" value="EMT09145"/>
    <property type="gene ID" value="F775_33086"/>
</dbReference>
<feature type="domain" description="At1g61320/AtMIF1 LRR" evidence="2">
    <location>
        <begin position="410"/>
        <end position="588"/>
    </location>
</feature>
<protein>
    <recommendedName>
        <fullName evidence="2">At1g61320/AtMIF1 LRR domain-containing protein</fullName>
    </recommendedName>
</protein>
<sequence>MCPKENLKTAGSNAIIRDYNTKIDRVPTNRSGAATVTELRLDYHVPPDGAELYHRLDSWLQMAVTLRTKELELQVWSKEARCGDSIQKLFLFRCALRPTFQLGLRSLKTLHLRDIVNSPMASSKFLHLKFLSILLMSGSNFAKDYDYLLLVPVFQASPSLETFRLFVWEHSMYHWFKGDPASLRRLPQHCHGNLKSVKIIGFFPQKSMIELACHLLENATSLESLTVDASPADYCCSGSKPGRKCCPRKATAIVKARRWNAASSVSRRDSPPCPQDVSSHGSKGARYLDPVLPEDIWCRIYSLLQMQDAARAACVSRSSLGYWRCHPNLTFTNETMCPKENLNTPGSDAIIRDYNNNIDRVLTNCSGAASVTKLRLDYHVPHDGTESYHRLDSWLQMAVTPRTEELELLNLETLTIYSTCERVNAPMASIKFLHLKFLSILLVSGSNFDRDYDYLSLLPFFDASPSLETFRLFVAEQSMSDWFEGDRSSLRRMPQHCHGNPKSVKIVGFFPQKSMVELTCHILENATSLESLTVDASPANYRCSGRGRKCCPLEATAIVKARKPVLAVKKYIEGNVSSTVKLNVREPCRRCHRLVKSGVKPFYLMFND</sequence>
<proteinExistence type="predicted"/>
<dbReference type="SUPFAM" id="SSF52047">
    <property type="entry name" value="RNI-like"/>
    <property type="match status" value="1"/>
</dbReference>
<accession>M8B6A1</accession>
<dbReference type="AlphaFoldDB" id="M8B6A1"/>
<reference evidence="3" key="1">
    <citation type="submission" date="2015-06" db="UniProtKB">
        <authorList>
            <consortium name="EnsemblPlants"/>
        </authorList>
    </citation>
    <scope>IDENTIFICATION</scope>
</reference>
<dbReference type="PANTHER" id="PTHR34145:SF39">
    <property type="entry name" value="F-BOX DOMAIN-CONTAINING PROTEIN"/>
    <property type="match status" value="1"/>
</dbReference>
<feature type="domain" description="At1g61320/AtMIF1 LRR" evidence="2">
    <location>
        <begin position="114"/>
        <end position="258"/>
    </location>
</feature>
<dbReference type="SUPFAM" id="SSF81383">
    <property type="entry name" value="F-box domain"/>
    <property type="match status" value="1"/>
</dbReference>
<dbReference type="InterPro" id="IPR053772">
    <property type="entry name" value="At1g61320/At1g61330-like"/>
</dbReference>